<evidence type="ECO:0000313" key="12">
    <source>
        <dbReference type="EMBL" id="MCF6137999.1"/>
    </source>
</evidence>
<organism evidence="12 13">
    <name type="scientific">Pseudalkalibacillus berkeleyi</name>
    <dbReference type="NCBI Taxonomy" id="1069813"/>
    <lineage>
        <taxon>Bacteria</taxon>
        <taxon>Bacillati</taxon>
        <taxon>Bacillota</taxon>
        <taxon>Bacilli</taxon>
        <taxon>Bacillales</taxon>
        <taxon>Fictibacillaceae</taxon>
        <taxon>Pseudalkalibacillus</taxon>
    </lineage>
</organism>
<dbReference type="InterPro" id="IPR046346">
    <property type="entry name" value="Aminoacid_DH-like_N_sf"/>
</dbReference>
<dbReference type="Gene3D" id="3.40.50.720">
    <property type="entry name" value="NAD(P)-binding Rossmann-like Domain"/>
    <property type="match status" value="1"/>
</dbReference>
<dbReference type="HAMAP" id="MF_00222">
    <property type="entry name" value="Shikimate_DH_AroE"/>
    <property type="match status" value="1"/>
</dbReference>
<dbReference type="InterPro" id="IPR011342">
    <property type="entry name" value="Shikimate_DH"/>
</dbReference>
<dbReference type="SUPFAM" id="SSF51735">
    <property type="entry name" value="NAD(P)-binding Rossmann-fold domains"/>
    <property type="match status" value="1"/>
</dbReference>
<feature type="binding site" evidence="8">
    <location>
        <position position="244"/>
    </location>
    <ligand>
        <name>NADP(+)</name>
        <dbReference type="ChEBI" id="CHEBI:58349"/>
    </ligand>
</feature>
<evidence type="ECO:0000256" key="4">
    <source>
        <dbReference type="ARBA" id="ARBA00022857"/>
    </source>
</evidence>
<comment type="similarity">
    <text evidence="8">Belongs to the shikimate dehydrogenase family.</text>
</comment>
<keyword evidence="5 8" id="KW-0560">Oxidoreductase</keyword>
<comment type="pathway">
    <text evidence="1 8">Metabolic intermediate biosynthesis; chorismate biosynthesis; chorismate from D-erythrose 4-phosphate and phosphoenolpyruvate: step 4/7.</text>
</comment>
<proteinExistence type="inferred from homology"/>
<evidence type="ECO:0000256" key="1">
    <source>
        <dbReference type="ARBA" id="ARBA00004871"/>
    </source>
</evidence>
<dbReference type="Pfam" id="PF08501">
    <property type="entry name" value="Shikimate_dh_N"/>
    <property type="match status" value="1"/>
</dbReference>
<comment type="catalytic activity">
    <reaction evidence="7 8">
        <text>shikimate + NADP(+) = 3-dehydroshikimate + NADPH + H(+)</text>
        <dbReference type="Rhea" id="RHEA:17737"/>
        <dbReference type="ChEBI" id="CHEBI:15378"/>
        <dbReference type="ChEBI" id="CHEBI:16630"/>
        <dbReference type="ChEBI" id="CHEBI:36208"/>
        <dbReference type="ChEBI" id="CHEBI:57783"/>
        <dbReference type="ChEBI" id="CHEBI:58349"/>
        <dbReference type="EC" id="1.1.1.25"/>
    </reaction>
</comment>
<dbReference type="Gene3D" id="3.40.50.10860">
    <property type="entry name" value="Leucine Dehydrogenase, chain A, domain 1"/>
    <property type="match status" value="1"/>
</dbReference>
<keyword evidence="6 8" id="KW-0057">Aromatic amino acid biosynthesis</keyword>
<dbReference type="SUPFAM" id="SSF53223">
    <property type="entry name" value="Aminoacid dehydrogenase-like, N-terminal domain"/>
    <property type="match status" value="1"/>
</dbReference>
<dbReference type="PANTHER" id="PTHR21089:SF1">
    <property type="entry name" value="BIFUNCTIONAL 3-DEHYDROQUINATE DEHYDRATASE_SHIKIMATE DEHYDROGENASE, CHLOROPLASTIC"/>
    <property type="match status" value="1"/>
</dbReference>
<evidence type="ECO:0000256" key="2">
    <source>
        <dbReference type="ARBA" id="ARBA00012962"/>
    </source>
</evidence>
<accession>A0ABS9H256</accession>
<comment type="function">
    <text evidence="8">Involved in the biosynthesis of the chorismate, which leads to the biosynthesis of aromatic amino acids. Catalyzes the reversible NADPH linked reduction of 3-dehydroshikimate (DHSA) to yield shikimate (SA).</text>
</comment>
<dbReference type="CDD" id="cd01065">
    <property type="entry name" value="NAD_bind_Shikimate_DH"/>
    <property type="match status" value="1"/>
</dbReference>
<feature type="binding site" evidence="8">
    <location>
        <begin position="133"/>
        <end position="137"/>
    </location>
    <ligand>
        <name>NADP(+)</name>
        <dbReference type="ChEBI" id="CHEBI:58349"/>
    </ligand>
</feature>
<dbReference type="InterPro" id="IPR022893">
    <property type="entry name" value="Shikimate_DH_fam"/>
</dbReference>
<keyword evidence="4 8" id="KW-0521">NADP</keyword>
<evidence type="ECO:0000256" key="3">
    <source>
        <dbReference type="ARBA" id="ARBA00022605"/>
    </source>
</evidence>
<evidence type="ECO:0000256" key="6">
    <source>
        <dbReference type="ARBA" id="ARBA00023141"/>
    </source>
</evidence>
<dbReference type="RefSeq" id="WP_236334073.1">
    <property type="nucleotide sequence ID" value="NZ_JAKIJS010000001.1"/>
</dbReference>
<dbReference type="InterPro" id="IPR041121">
    <property type="entry name" value="SDH_C"/>
</dbReference>
<evidence type="ECO:0000256" key="7">
    <source>
        <dbReference type="ARBA" id="ARBA00049442"/>
    </source>
</evidence>
<feature type="active site" description="Proton acceptor" evidence="8">
    <location>
        <position position="72"/>
    </location>
</feature>
<keyword evidence="13" id="KW-1185">Reference proteome</keyword>
<feature type="domain" description="Quinate/shikimate 5-dehydrogenase/glutamyl-tRNA reductase" evidence="9">
    <location>
        <begin position="121"/>
        <end position="194"/>
    </location>
</feature>
<feature type="domain" description="Shikimate dehydrogenase substrate binding N-terminal" evidence="10">
    <location>
        <begin position="13"/>
        <end position="95"/>
    </location>
</feature>
<dbReference type="InterPro" id="IPR006151">
    <property type="entry name" value="Shikm_DH/Glu-tRNA_Rdtase"/>
</dbReference>
<feature type="binding site" evidence="8">
    <location>
        <position position="93"/>
    </location>
    <ligand>
        <name>shikimate</name>
        <dbReference type="ChEBI" id="CHEBI:36208"/>
    </ligand>
</feature>
<dbReference type="InterPro" id="IPR036291">
    <property type="entry name" value="NAD(P)-bd_dom_sf"/>
</dbReference>
<evidence type="ECO:0000256" key="5">
    <source>
        <dbReference type="ARBA" id="ARBA00023002"/>
    </source>
</evidence>
<dbReference type="PANTHER" id="PTHR21089">
    <property type="entry name" value="SHIKIMATE DEHYDROGENASE"/>
    <property type="match status" value="1"/>
</dbReference>
<feature type="binding site" evidence="8">
    <location>
        <position position="221"/>
    </location>
    <ligand>
        <name>NADP(+)</name>
        <dbReference type="ChEBI" id="CHEBI:58349"/>
    </ligand>
</feature>
<keyword evidence="3 8" id="KW-0028">Amino-acid biosynthesis</keyword>
<feature type="domain" description="SDH C-terminal" evidence="11">
    <location>
        <begin position="244"/>
        <end position="273"/>
    </location>
</feature>
<feature type="binding site" evidence="8">
    <location>
        <begin position="157"/>
        <end position="162"/>
    </location>
    <ligand>
        <name>NADP(+)</name>
        <dbReference type="ChEBI" id="CHEBI:58349"/>
    </ligand>
</feature>
<evidence type="ECO:0000259" key="10">
    <source>
        <dbReference type="Pfam" id="PF08501"/>
    </source>
</evidence>
<feature type="binding site" evidence="8">
    <location>
        <position position="68"/>
    </location>
    <ligand>
        <name>shikimate</name>
        <dbReference type="ChEBI" id="CHEBI:36208"/>
    </ligand>
</feature>
<comment type="caution">
    <text evidence="12">The sequence shown here is derived from an EMBL/GenBank/DDBJ whole genome shotgun (WGS) entry which is preliminary data.</text>
</comment>
<evidence type="ECO:0000259" key="11">
    <source>
        <dbReference type="Pfam" id="PF18317"/>
    </source>
</evidence>
<evidence type="ECO:0000259" key="9">
    <source>
        <dbReference type="Pfam" id="PF01488"/>
    </source>
</evidence>
<gene>
    <name evidence="8 12" type="primary">aroE</name>
    <name evidence="12" type="ORF">L2716_09715</name>
</gene>
<sequence length="283" mass="30922">MDLFNNVQAYYAVIGDPISQSMSPDIHNACLQKLHIQATYKAIHVPAEQLGTAVEQMIQTGCLGFNVTIPHKLSIMKYLDEIDPYAEAIGAVNTVLIQNGRMKGFNTDGPGFYQSLILDYQEDLKKANILVLGAGGAARAIVKTFLLNDVHQVSVANRTMEKAIELMKGSNGEVLTPKEAEGQLGEYDIVINTTPIGMFPNPAASPIDTTLLDQKTTLVDIIYNPLTTEFLKLGIRKGCTVQNGVPMFIHQAALAFELWTGEKPDLLLMEQIVKQKLGGNTTC</sequence>
<dbReference type="Pfam" id="PF18317">
    <property type="entry name" value="SDH_C"/>
    <property type="match status" value="1"/>
</dbReference>
<name>A0ABS9H256_9BACL</name>
<dbReference type="GO" id="GO:0004764">
    <property type="term" value="F:shikimate 3-dehydrogenase (NADP+) activity"/>
    <property type="evidence" value="ECO:0007669"/>
    <property type="project" value="UniProtKB-EC"/>
</dbReference>
<reference evidence="12 13" key="1">
    <citation type="submission" date="2022-01" db="EMBL/GenBank/DDBJ databases">
        <title>Alkalihalobacillus sp. EGI L200015, a novel bacterium isolated from a salt lake sediment.</title>
        <authorList>
            <person name="Gao L."/>
            <person name="Fang B.-Z."/>
            <person name="Li W.-J."/>
        </authorList>
    </citation>
    <scope>NUCLEOTIDE SEQUENCE [LARGE SCALE GENOMIC DNA]</scope>
    <source>
        <strain evidence="12 13">KCTC 12718</strain>
    </source>
</reference>
<comment type="caution">
    <text evidence="8">Lacks conserved residue(s) required for the propagation of feature annotation.</text>
</comment>
<dbReference type="Proteomes" id="UP001649381">
    <property type="component" value="Unassembled WGS sequence"/>
</dbReference>
<dbReference type="EC" id="1.1.1.25" evidence="2 8"/>
<protein>
    <recommendedName>
        <fullName evidence="2 8">Shikimate dehydrogenase (NADP(+))</fullName>
        <shortName evidence="8">SDH</shortName>
        <ecNumber evidence="2 8">1.1.1.25</ecNumber>
    </recommendedName>
</protein>
<dbReference type="InterPro" id="IPR013708">
    <property type="entry name" value="Shikimate_DH-bd_N"/>
</dbReference>
<comment type="subunit">
    <text evidence="8">Homodimer.</text>
</comment>
<evidence type="ECO:0000313" key="13">
    <source>
        <dbReference type="Proteomes" id="UP001649381"/>
    </source>
</evidence>
<feature type="binding site" evidence="8">
    <location>
        <begin position="21"/>
        <end position="23"/>
    </location>
    <ligand>
        <name>shikimate</name>
        <dbReference type="ChEBI" id="CHEBI:36208"/>
    </ligand>
</feature>
<dbReference type="EMBL" id="JAKIJS010000001">
    <property type="protein sequence ID" value="MCF6137999.1"/>
    <property type="molecule type" value="Genomic_DNA"/>
</dbReference>
<dbReference type="Pfam" id="PF01488">
    <property type="entry name" value="Shikimate_DH"/>
    <property type="match status" value="1"/>
</dbReference>
<evidence type="ECO:0000256" key="8">
    <source>
        <dbReference type="HAMAP-Rule" id="MF_00222"/>
    </source>
</evidence>
<feature type="binding site" evidence="8">
    <location>
        <position position="108"/>
    </location>
    <ligand>
        <name>shikimate</name>
        <dbReference type="ChEBI" id="CHEBI:36208"/>
    </ligand>
</feature>
<feature type="binding site" evidence="8">
    <location>
        <position position="223"/>
    </location>
    <ligand>
        <name>shikimate</name>
        <dbReference type="ChEBI" id="CHEBI:36208"/>
    </ligand>
</feature>
<dbReference type="NCBIfam" id="TIGR00507">
    <property type="entry name" value="aroE"/>
    <property type="match status" value="1"/>
</dbReference>
<feature type="binding site" evidence="8">
    <location>
        <position position="251"/>
    </location>
    <ligand>
        <name>shikimate</name>
        <dbReference type="ChEBI" id="CHEBI:36208"/>
    </ligand>
</feature>